<evidence type="ECO:0000256" key="6">
    <source>
        <dbReference type="ARBA" id="ARBA00023053"/>
    </source>
</evidence>
<dbReference type="RefSeq" id="WP_106136860.1">
    <property type="nucleotide sequence ID" value="NZ_PVTE01000004.1"/>
</dbReference>
<dbReference type="InterPro" id="IPR018422">
    <property type="entry name" value="Cation/H_exchanger_CPA1"/>
</dbReference>
<feature type="transmembrane region" description="Helical" evidence="10">
    <location>
        <begin position="30"/>
        <end position="60"/>
    </location>
</feature>
<evidence type="ECO:0000256" key="5">
    <source>
        <dbReference type="ARBA" id="ARBA00022989"/>
    </source>
</evidence>
<evidence type="ECO:0000313" key="12">
    <source>
        <dbReference type="EMBL" id="PRY42992.1"/>
    </source>
</evidence>
<organism evidence="12 13">
    <name type="scientific">Spirosoma oryzae</name>
    <dbReference type="NCBI Taxonomy" id="1469603"/>
    <lineage>
        <taxon>Bacteria</taxon>
        <taxon>Pseudomonadati</taxon>
        <taxon>Bacteroidota</taxon>
        <taxon>Cytophagia</taxon>
        <taxon>Cytophagales</taxon>
        <taxon>Cytophagaceae</taxon>
        <taxon>Spirosoma</taxon>
    </lineage>
</organism>
<evidence type="ECO:0000259" key="11">
    <source>
        <dbReference type="Pfam" id="PF00999"/>
    </source>
</evidence>
<keyword evidence="9 10" id="KW-0739">Sodium transport</keyword>
<feature type="transmembrane region" description="Helical" evidence="10">
    <location>
        <begin position="345"/>
        <end position="369"/>
    </location>
</feature>
<keyword evidence="6 10" id="KW-0915">Sodium</keyword>
<comment type="function">
    <text evidence="10">Na(+)/H(+) antiporter that extrudes sodium in exchange for external protons.</text>
</comment>
<evidence type="ECO:0000256" key="10">
    <source>
        <dbReference type="RuleBase" id="RU366002"/>
    </source>
</evidence>
<feature type="domain" description="Cation/H+ exchanger transmembrane" evidence="11">
    <location>
        <begin position="13"/>
        <end position="404"/>
    </location>
</feature>
<evidence type="ECO:0000256" key="3">
    <source>
        <dbReference type="ARBA" id="ARBA00022475"/>
    </source>
</evidence>
<dbReference type="AlphaFoldDB" id="A0A2T0TBE9"/>
<evidence type="ECO:0000256" key="9">
    <source>
        <dbReference type="ARBA" id="ARBA00023201"/>
    </source>
</evidence>
<feature type="transmembrane region" description="Helical" evidence="10">
    <location>
        <begin position="80"/>
        <end position="103"/>
    </location>
</feature>
<dbReference type="GO" id="GO:0015385">
    <property type="term" value="F:sodium:proton antiporter activity"/>
    <property type="evidence" value="ECO:0007669"/>
    <property type="project" value="InterPro"/>
</dbReference>
<dbReference type="InterPro" id="IPR004705">
    <property type="entry name" value="Cation/H_exchanger_CPA1_bac"/>
</dbReference>
<dbReference type="GO" id="GO:0005886">
    <property type="term" value="C:plasma membrane"/>
    <property type="evidence" value="ECO:0007669"/>
    <property type="project" value="UniProtKB-SubCell"/>
</dbReference>
<protein>
    <submittedName>
        <fullName evidence="12">CPA1 family monovalent cation:H+ antiporter</fullName>
    </submittedName>
</protein>
<sequence length="532" mass="59146">MHDLPLFVGLLTLVTALAAAAERIRIATPILLVLAGIAISLVPGLPNIALSPDVVILLFLPPLIYSSAWNMSWPDFKANFNAIFLLAFGLVIFTTAGVAWVAHTFITGFSWPMAFVLGATVSTTDPIAGTAIIKKMGLPRRVVTILEGESLVNDGTGLVVYRYAVLAVTTGQFVLMKAGGDFLQSVIEGIAIGLGLAWLVKRIHRLTTGTPVIETTLSFITPFAGYLLAEQWHVSGVLAVLSSGLYLTLRSSEYMSRRGHLETLGVWNVVTFLLNGIVFVLMGLQIRDILFSSTSNYSFGRLILYGTIVSLAVIIARFIWVFLVHYMPRLLLSRQKNGLVPSLKLVVVIAWTGMRGVLSLATALAIPLTLADGSLFPQRDLIIFIVYFVIFVTLVIQGLALPYLIRLLNIKPDVRAEQKEIKLRIRLASLAIEHLEAEHSMNNEVSDEVLSVLKHKYESRINRLWLKQGGQKRKHINESELRETRRIQLEIIRVERAEVTRLRRTGEHDDEVLRAILFELDLEEGRLELEEV</sequence>
<evidence type="ECO:0000313" key="13">
    <source>
        <dbReference type="Proteomes" id="UP000238375"/>
    </source>
</evidence>
<evidence type="ECO:0000256" key="8">
    <source>
        <dbReference type="ARBA" id="ARBA00023136"/>
    </source>
</evidence>
<dbReference type="InterPro" id="IPR006153">
    <property type="entry name" value="Cation/H_exchanger_TM"/>
</dbReference>
<dbReference type="OrthoDB" id="9809206at2"/>
<evidence type="ECO:0000256" key="1">
    <source>
        <dbReference type="ARBA" id="ARBA00004651"/>
    </source>
</evidence>
<dbReference type="GO" id="GO:0015386">
    <property type="term" value="F:potassium:proton antiporter activity"/>
    <property type="evidence" value="ECO:0007669"/>
    <property type="project" value="TreeGrafter"/>
</dbReference>
<evidence type="ECO:0000256" key="2">
    <source>
        <dbReference type="ARBA" id="ARBA00022448"/>
    </source>
</evidence>
<keyword evidence="10" id="KW-0050">Antiport</keyword>
<dbReference type="PANTHER" id="PTHR10110:SF86">
    <property type="entry name" value="SODIUM_HYDROGEN EXCHANGER 7"/>
    <property type="match status" value="1"/>
</dbReference>
<comment type="similarity">
    <text evidence="10">Belongs to the monovalent cation:proton antiporter 1 (CPA1) transporter (TC 2.A.36) family.</text>
</comment>
<dbReference type="PANTHER" id="PTHR10110">
    <property type="entry name" value="SODIUM/HYDROGEN EXCHANGER"/>
    <property type="match status" value="1"/>
</dbReference>
<dbReference type="GO" id="GO:0051453">
    <property type="term" value="P:regulation of intracellular pH"/>
    <property type="evidence" value="ECO:0007669"/>
    <property type="project" value="TreeGrafter"/>
</dbReference>
<keyword evidence="3 10" id="KW-1003">Cell membrane</keyword>
<dbReference type="Pfam" id="PF00999">
    <property type="entry name" value="Na_H_Exchanger"/>
    <property type="match status" value="1"/>
</dbReference>
<accession>A0A2T0TBE9</accession>
<keyword evidence="13" id="KW-1185">Reference proteome</keyword>
<gene>
    <name evidence="12" type="ORF">CLV58_104122</name>
</gene>
<dbReference type="EMBL" id="PVTE01000004">
    <property type="protein sequence ID" value="PRY42992.1"/>
    <property type="molecule type" value="Genomic_DNA"/>
</dbReference>
<feature type="transmembrane region" description="Helical" evidence="10">
    <location>
        <begin position="261"/>
        <end position="282"/>
    </location>
</feature>
<feature type="transmembrane region" description="Helical" evidence="10">
    <location>
        <begin position="302"/>
        <end position="324"/>
    </location>
</feature>
<feature type="transmembrane region" description="Helical" evidence="10">
    <location>
        <begin position="381"/>
        <end position="405"/>
    </location>
</feature>
<keyword evidence="5 10" id="KW-1133">Transmembrane helix</keyword>
<comment type="caution">
    <text evidence="12">The sequence shown here is derived from an EMBL/GenBank/DDBJ whole genome shotgun (WGS) entry which is preliminary data.</text>
</comment>
<keyword evidence="8 10" id="KW-0472">Membrane</keyword>
<comment type="subcellular location">
    <subcellularLocation>
        <location evidence="1 10">Cell membrane</location>
        <topology evidence="1 10">Multi-pass membrane protein</topology>
    </subcellularLocation>
</comment>
<evidence type="ECO:0000256" key="7">
    <source>
        <dbReference type="ARBA" id="ARBA00023065"/>
    </source>
</evidence>
<keyword evidence="4 10" id="KW-0812">Transmembrane</keyword>
<dbReference type="Gene3D" id="6.10.140.1330">
    <property type="match status" value="1"/>
</dbReference>
<dbReference type="GO" id="GO:0098719">
    <property type="term" value="P:sodium ion import across plasma membrane"/>
    <property type="evidence" value="ECO:0007669"/>
    <property type="project" value="TreeGrafter"/>
</dbReference>
<dbReference type="Proteomes" id="UP000238375">
    <property type="component" value="Unassembled WGS sequence"/>
</dbReference>
<reference evidence="12 13" key="1">
    <citation type="submission" date="2018-03" db="EMBL/GenBank/DDBJ databases">
        <title>Genomic Encyclopedia of Archaeal and Bacterial Type Strains, Phase II (KMG-II): from individual species to whole genera.</title>
        <authorList>
            <person name="Goeker M."/>
        </authorList>
    </citation>
    <scope>NUCLEOTIDE SEQUENCE [LARGE SCALE GENOMIC DNA]</scope>
    <source>
        <strain evidence="12 13">DSM 28354</strain>
    </source>
</reference>
<evidence type="ECO:0000256" key="4">
    <source>
        <dbReference type="ARBA" id="ARBA00022692"/>
    </source>
</evidence>
<comment type="caution">
    <text evidence="10">Lacks conserved residue(s) required for the propagation of feature annotation.</text>
</comment>
<keyword evidence="2 10" id="KW-0813">Transport</keyword>
<proteinExistence type="inferred from homology"/>
<name>A0A2T0TBE9_9BACT</name>
<dbReference type="NCBIfam" id="TIGR00831">
    <property type="entry name" value="a_cpa1"/>
    <property type="match status" value="1"/>
</dbReference>
<keyword evidence="7 10" id="KW-0406">Ion transport</keyword>
<feature type="transmembrane region" description="Helical" evidence="10">
    <location>
        <begin position="182"/>
        <end position="200"/>
    </location>
</feature>